<dbReference type="AlphaFoldDB" id="A0AAI8VAS3"/>
<accession>A0AAI8VAS3</accession>
<comment type="caution">
    <text evidence="2">The sequence shown here is derived from an EMBL/GenBank/DDBJ whole genome shotgun (WGS) entry which is preliminary data.</text>
</comment>
<evidence type="ECO:0000313" key="2">
    <source>
        <dbReference type="EMBL" id="CAJ2501486.1"/>
    </source>
</evidence>
<feature type="region of interest" description="Disordered" evidence="1">
    <location>
        <begin position="88"/>
        <end position="111"/>
    </location>
</feature>
<dbReference type="CDD" id="cd10170">
    <property type="entry name" value="ASKHA_NBD_HSP70"/>
    <property type="match status" value="1"/>
</dbReference>
<name>A0AAI8VAS3_9PEZI</name>
<dbReference type="PANTHER" id="PTHR42749:SF8">
    <property type="entry name" value="HSP70 FAMILY PROTEIN (AFU_ORTHOLOGUE AFUA_3G13740)"/>
    <property type="match status" value="1"/>
</dbReference>
<dbReference type="Proteomes" id="UP001295740">
    <property type="component" value="Unassembled WGS sequence"/>
</dbReference>
<proteinExistence type="predicted"/>
<dbReference type="Gene3D" id="3.30.420.40">
    <property type="match status" value="1"/>
</dbReference>
<dbReference type="EMBL" id="CAUWAG010000003">
    <property type="protein sequence ID" value="CAJ2501486.1"/>
    <property type="molecule type" value="Genomic_DNA"/>
</dbReference>
<evidence type="ECO:0000313" key="3">
    <source>
        <dbReference type="Proteomes" id="UP001295740"/>
    </source>
</evidence>
<keyword evidence="3" id="KW-1185">Reference proteome</keyword>
<feature type="region of interest" description="Disordered" evidence="1">
    <location>
        <begin position="134"/>
        <end position="161"/>
    </location>
</feature>
<dbReference type="SUPFAM" id="SSF53067">
    <property type="entry name" value="Actin-like ATPase domain"/>
    <property type="match status" value="2"/>
</dbReference>
<evidence type="ECO:0000256" key="1">
    <source>
        <dbReference type="SAM" id="MobiDB-lite"/>
    </source>
</evidence>
<gene>
    <name evidence="2" type="ORF">KHLLAP_LOCUS1954</name>
</gene>
<feature type="compositionally biased region" description="Polar residues" evidence="1">
    <location>
        <begin position="100"/>
        <end position="111"/>
    </location>
</feature>
<feature type="compositionally biased region" description="Polar residues" evidence="1">
    <location>
        <begin position="134"/>
        <end position="143"/>
    </location>
</feature>
<reference evidence="2" key="1">
    <citation type="submission" date="2023-10" db="EMBL/GenBank/DDBJ databases">
        <authorList>
            <person name="Hackl T."/>
        </authorList>
    </citation>
    <scope>NUCLEOTIDE SEQUENCE</scope>
</reference>
<dbReference type="PANTHER" id="PTHR42749">
    <property type="entry name" value="CELL SHAPE-DETERMINING PROTEIN MREB"/>
    <property type="match status" value="1"/>
</dbReference>
<sequence>MASLQPEALQPEALQPEALQPEALQPEALQPRFQPGKVSDYLLQFMDSNAHSDRLIVSIDFGTTNSCVSYAAIPKDNQRQVLGRDAITPISNYPDDLNSPDDTSQMKNQVPSELLYPNNRDFRQKLGLKLNDETQASCSNPANDSVRGHPASTQSESGSDSDIDMFEIANASFHWGCGVQQARTDPVVIGNLSNKAISLFKLMLDKSPTTKLIRDNLQPTLRSLRRREIVDPPHFAIADYLACMLRHVKSELQAKGTYDNYEVELVLCVPAIWSQKACRDMQAALTAAMRMADFKGLDTKNDCIENLFIVSEPEAAAAFVLDAHRSVNPGDTILLLDAGGGTVDANTYRVSQTTPLRLTEEVVPPGGDLCGSSFLNQAFRKELRRRLDGEKYLEFGEVTLDTIVDHIVLNEFEYKTKRKFDMYDKHKKYERYEIGGLRKNKEKDFMDNSLYVRSKDLKNGIFMGLLQRIASIMEDQIKQARQKEVPVDKVILIGGFAASPSLRRYLEERLAGISREYGHGIEMIVGDHDVTAVASGAVLRAMNKERGPQRFARASYGILRRESHGDWPSHIHAAKTRDKVDGFHYVNTIDWVLPRGTELESVWQCEPFACIHTFPQDAETLGCEEVLYVSDTATLSHWPVNKGRNKGAEKVGEIRVDFTFLKDRGLIRLERSTTEEGVVVGEWHYKVHYTMVIKLVDRDLQCFAIYDGRVVKKCRINIASGFLPGVK</sequence>
<organism evidence="2 3">
    <name type="scientific">Anthostomella pinea</name>
    <dbReference type="NCBI Taxonomy" id="933095"/>
    <lineage>
        <taxon>Eukaryota</taxon>
        <taxon>Fungi</taxon>
        <taxon>Dikarya</taxon>
        <taxon>Ascomycota</taxon>
        <taxon>Pezizomycotina</taxon>
        <taxon>Sordariomycetes</taxon>
        <taxon>Xylariomycetidae</taxon>
        <taxon>Xylariales</taxon>
        <taxon>Xylariaceae</taxon>
        <taxon>Anthostomella</taxon>
    </lineage>
</organism>
<dbReference type="InterPro" id="IPR043129">
    <property type="entry name" value="ATPase_NBD"/>
</dbReference>
<protein>
    <submittedName>
        <fullName evidence="2">Uu.00g043390.m01.CDS01</fullName>
    </submittedName>
</protein>